<dbReference type="InterPro" id="IPR004175">
    <property type="entry name" value="RNA_CPDase"/>
</dbReference>
<dbReference type="EMBL" id="PDPS01000021">
    <property type="protein sequence ID" value="PID58889.1"/>
    <property type="molecule type" value="Genomic_DNA"/>
</dbReference>
<dbReference type="GO" id="GO:0004113">
    <property type="term" value="F:2',3'-cyclic-nucleotide 3'-phosphodiesterase activity"/>
    <property type="evidence" value="ECO:0007669"/>
    <property type="project" value="InterPro"/>
</dbReference>
<dbReference type="InterPro" id="IPR009097">
    <property type="entry name" value="Cyclic_Pdiesterase"/>
</dbReference>
<feature type="domain" description="Phosphoesterase HXTX" evidence="3">
    <location>
        <begin position="102"/>
        <end position="177"/>
    </location>
</feature>
<evidence type="ECO:0000313" key="4">
    <source>
        <dbReference type="EMBL" id="PID58889.1"/>
    </source>
</evidence>
<protein>
    <recommendedName>
        <fullName evidence="2">RNA 2',3'-cyclic phosphodiesterase</fullName>
        <shortName evidence="2">RNA 2',3'-CPDase</shortName>
        <ecNumber evidence="2">3.1.4.58</ecNumber>
    </recommendedName>
</protein>
<comment type="catalytic activity">
    <reaction evidence="2">
        <text>a 3'-end 2',3'-cyclophospho-ribonucleotide-RNA + H2O = a 3'-end 2'-phospho-ribonucleotide-RNA + H(+)</text>
        <dbReference type="Rhea" id="RHEA:11828"/>
        <dbReference type="Rhea" id="RHEA-COMP:10464"/>
        <dbReference type="Rhea" id="RHEA-COMP:17353"/>
        <dbReference type="ChEBI" id="CHEBI:15377"/>
        <dbReference type="ChEBI" id="CHEBI:15378"/>
        <dbReference type="ChEBI" id="CHEBI:83064"/>
        <dbReference type="ChEBI" id="CHEBI:173113"/>
        <dbReference type="EC" id="3.1.4.58"/>
    </reaction>
</comment>
<evidence type="ECO:0000256" key="2">
    <source>
        <dbReference type="HAMAP-Rule" id="MF_01940"/>
    </source>
</evidence>
<sequence length="188" mass="21091">MAVIRSFIAIKIPGDIQEKLQAIQDKLKQSEAHVSWTAPENIHLTLQFLGNIEEKQLDELVSAILSSVQDLAPFQLQIGYAGAFPNIRFPRVIWIGVTDDDSGSLKTLQSSVSGGLAQLGFDMERERFQPHLTLGRVRSQKNHSTLLRAIESMVNVWVGELSVRSIFLLKSELRPRGPEYTVLSEIRL</sequence>
<dbReference type="PANTHER" id="PTHR35561">
    <property type="entry name" value="RNA 2',3'-CYCLIC PHOSPHODIESTERASE"/>
    <property type="match status" value="1"/>
</dbReference>
<comment type="caution">
    <text evidence="4">The sequence shown here is derived from an EMBL/GenBank/DDBJ whole genome shotgun (WGS) entry which is preliminary data.</text>
</comment>
<feature type="short sequence motif" description="HXTX 1" evidence="2">
    <location>
        <begin position="43"/>
        <end position="46"/>
    </location>
</feature>
<comment type="function">
    <text evidence="2">Hydrolyzes RNA 2',3'-cyclic phosphodiester to an RNA 2'-phosphomonoester.</text>
</comment>
<dbReference type="AlphaFoldDB" id="A0A2G6E9X6"/>
<dbReference type="InterPro" id="IPR014051">
    <property type="entry name" value="Phosphoesterase_HXTX"/>
</dbReference>
<feature type="active site" description="Proton donor" evidence="2">
    <location>
        <position position="43"/>
    </location>
</feature>
<evidence type="ECO:0000256" key="1">
    <source>
        <dbReference type="ARBA" id="ARBA00022801"/>
    </source>
</evidence>
<dbReference type="GO" id="GO:0008664">
    <property type="term" value="F:RNA 2',3'-cyclic 3'-phosphodiesterase activity"/>
    <property type="evidence" value="ECO:0007669"/>
    <property type="project" value="UniProtKB-EC"/>
</dbReference>
<dbReference type="HAMAP" id="MF_01940">
    <property type="entry name" value="RNA_CPDase"/>
    <property type="match status" value="1"/>
</dbReference>
<feature type="short sequence motif" description="HXTX 2" evidence="2">
    <location>
        <begin position="131"/>
        <end position="134"/>
    </location>
</feature>
<evidence type="ECO:0000259" key="3">
    <source>
        <dbReference type="Pfam" id="PF02834"/>
    </source>
</evidence>
<dbReference type="Gene3D" id="3.90.1140.10">
    <property type="entry name" value="Cyclic phosphodiesterase"/>
    <property type="match status" value="1"/>
</dbReference>
<proteinExistence type="inferred from homology"/>
<gene>
    <name evidence="4" type="ORF">CSB45_02500</name>
</gene>
<dbReference type="Proteomes" id="UP000229740">
    <property type="component" value="Unassembled WGS sequence"/>
</dbReference>
<dbReference type="EC" id="3.1.4.58" evidence="2"/>
<dbReference type="PANTHER" id="PTHR35561:SF1">
    <property type="entry name" value="RNA 2',3'-CYCLIC PHOSPHODIESTERASE"/>
    <property type="match status" value="1"/>
</dbReference>
<accession>A0A2G6E9X6</accession>
<reference evidence="4 5" key="1">
    <citation type="submission" date="2017-10" db="EMBL/GenBank/DDBJ databases">
        <title>Novel microbial diversity and functional potential in the marine mammal oral microbiome.</title>
        <authorList>
            <person name="Dudek N.K."/>
            <person name="Sun C.L."/>
            <person name="Burstein D."/>
            <person name="Kantor R.S."/>
            <person name="Aliaga Goltsman D.S."/>
            <person name="Bik E.M."/>
            <person name="Thomas B.C."/>
            <person name="Banfield J.F."/>
            <person name="Relman D.A."/>
        </authorList>
    </citation>
    <scope>NUCLEOTIDE SEQUENCE [LARGE SCALE GENOMIC DNA]</scope>
    <source>
        <strain evidence="4">DOLZORAL124_49_17</strain>
    </source>
</reference>
<dbReference type="NCBIfam" id="TIGR02258">
    <property type="entry name" value="2_5_ligase"/>
    <property type="match status" value="1"/>
</dbReference>
<evidence type="ECO:0000313" key="5">
    <source>
        <dbReference type="Proteomes" id="UP000229740"/>
    </source>
</evidence>
<dbReference type="Pfam" id="PF02834">
    <property type="entry name" value="LigT_PEase"/>
    <property type="match status" value="2"/>
</dbReference>
<organism evidence="4 5">
    <name type="scientific">candidate division KSB3 bacterium</name>
    <dbReference type="NCBI Taxonomy" id="2044937"/>
    <lineage>
        <taxon>Bacteria</taxon>
        <taxon>candidate division KSB3</taxon>
    </lineage>
</organism>
<comment type="similarity">
    <text evidence="2">Belongs to the 2H phosphoesterase superfamily. ThpR family.</text>
</comment>
<name>A0A2G6E9X6_9BACT</name>
<feature type="domain" description="Phosphoesterase HXTX" evidence="3">
    <location>
        <begin position="10"/>
        <end position="94"/>
    </location>
</feature>
<keyword evidence="1 2" id="KW-0378">Hydrolase</keyword>
<dbReference type="SUPFAM" id="SSF55144">
    <property type="entry name" value="LigT-like"/>
    <property type="match status" value="1"/>
</dbReference>
<feature type="active site" description="Proton acceptor" evidence="2">
    <location>
        <position position="131"/>
    </location>
</feature>